<protein>
    <submittedName>
        <fullName evidence="1">Uncharacterized protein</fullName>
    </submittedName>
</protein>
<reference evidence="1" key="1">
    <citation type="journal article" date="2021" name="Proc. Natl. Acad. Sci. U.S.A.">
        <title>A Catalog of Tens of Thousands of Viruses from Human Metagenomes Reveals Hidden Associations with Chronic Diseases.</title>
        <authorList>
            <person name="Tisza M.J."/>
            <person name="Buck C.B."/>
        </authorList>
    </citation>
    <scope>NUCLEOTIDE SEQUENCE</scope>
    <source>
        <strain evidence="1">Ctbvd11</strain>
    </source>
</reference>
<organism evidence="1">
    <name type="scientific">Siphoviridae sp. ctbvd11</name>
    <dbReference type="NCBI Taxonomy" id="2825567"/>
    <lineage>
        <taxon>Viruses</taxon>
        <taxon>Duplodnaviria</taxon>
        <taxon>Heunggongvirae</taxon>
        <taxon>Uroviricota</taxon>
        <taxon>Caudoviricetes</taxon>
    </lineage>
</organism>
<proteinExistence type="predicted"/>
<accession>A0A8S5QD32</accession>
<evidence type="ECO:0000313" key="1">
    <source>
        <dbReference type="EMBL" id="DAE17206.1"/>
    </source>
</evidence>
<name>A0A8S5QD32_9CAUD</name>
<sequence>MLSYVVLILLQRYRFLIERWGQKDFLVPTI</sequence>
<dbReference type="EMBL" id="BK015636">
    <property type="protein sequence ID" value="DAE17206.1"/>
    <property type="molecule type" value="Genomic_DNA"/>
</dbReference>